<dbReference type="InterPro" id="IPR003598">
    <property type="entry name" value="Ig_sub2"/>
</dbReference>
<dbReference type="Pfam" id="PF13927">
    <property type="entry name" value="Ig_3"/>
    <property type="match status" value="1"/>
</dbReference>
<evidence type="ECO:0000256" key="1">
    <source>
        <dbReference type="SAM" id="Phobius"/>
    </source>
</evidence>
<dbReference type="FunFam" id="2.60.40.10:FF:000533">
    <property type="entry name" value="Uncharacterized protein, isoform A"/>
    <property type="match status" value="1"/>
</dbReference>
<dbReference type="InterPro" id="IPR037448">
    <property type="entry name" value="Zig-8"/>
</dbReference>
<proteinExistence type="predicted"/>
<dbReference type="EMBL" id="CAVLGL010000024">
    <property type="protein sequence ID" value="CAK1581095.1"/>
    <property type="molecule type" value="Genomic_DNA"/>
</dbReference>
<reference evidence="3 4" key="1">
    <citation type="submission" date="2023-11" db="EMBL/GenBank/DDBJ databases">
        <authorList>
            <person name="Hedman E."/>
            <person name="Englund M."/>
            <person name="Stromberg M."/>
            <person name="Nyberg Akerstrom W."/>
            <person name="Nylinder S."/>
            <person name="Jareborg N."/>
            <person name="Kallberg Y."/>
            <person name="Kronander E."/>
        </authorList>
    </citation>
    <scope>NUCLEOTIDE SEQUENCE [LARGE SCALE GENOMIC DNA]</scope>
</reference>
<evidence type="ECO:0000313" key="4">
    <source>
        <dbReference type="Proteomes" id="UP001314205"/>
    </source>
</evidence>
<dbReference type="Proteomes" id="UP001314205">
    <property type="component" value="Unassembled WGS sequence"/>
</dbReference>
<keyword evidence="1" id="KW-0472">Membrane</keyword>
<dbReference type="Pfam" id="PF07679">
    <property type="entry name" value="I-set"/>
    <property type="match status" value="1"/>
</dbReference>
<name>A0AAV1KFF5_9NEOP</name>
<sequence>MTRPGVMLSLICLSIHRMVVMMNWKKILILLLLYCLFMRRVSARSGSWEPLGQPYFDNSTKRETTAAVGQPAFLHCRVRNLADRSVSWIRKRDLHILTVGVHTYSSDARFAALHADGSDEWTLRISPAQPRDSGAYECQVSTEPKISLSFRLTVVVSKAEILSGPELFVRAGSDINLTCVTKHAPDPPSFIYWYRGDQVVNYAQRGGISVVTEQRTRTSRLLIARALPHDSGNYTCAPSSSESASVIVHVLSGEHPAAMQSSSSNPPRLDNIFGSSLFTRYSMNNVSRSSFGMLVLSHYISILSLALFIFVVNVIMNFIIHNTFSLILDSR</sequence>
<dbReference type="GO" id="GO:0050808">
    <property type="term" value="P:synapse organization"/>
    <property type="evidence" value="ECO:0007669"/>
    <property type="project" value="TreeGrafter"/>
</dbReference>
<organism evidence="3 4">
    <name type="scientific">Parnassius mnemosyne</name>
    <name type="common">clouded apollo</name>
    <dbReference type="NCBI Taxonomy" id="213953"/>
    <lineage>
        <taxon>Eukaryota</taxon>
        <taxon>Metazoa</taxon>
        <taxon>Ecdysozoa</taxon>
        <taxon>Arthropoda</taxon>
        <taxon>Hexapoda</taxon>
        <taxon>Insecta</taxon>
        <taxon>Pterygota</taxon>
        <taxon>Neoptera</taxon>
        <taxon>Endopterygota</taxon>
        <taxon>Lepidoptera</taxon>
        <taxon>Glossata</taxon>
        <taxon>Ditrysia</taxon>
        <taxon>Papilionoidea</taxon>
        <taxon>Papilionidae</taxon>
        <taxon>Parnassiinae</taxon>
        <taxon>Parnassini</taxon>
        <taxon>Parnassius</taxon>
        <taxon>Driopa</taxon>
    </lineage>
</organism>
<dbReference type="InterPro" id="IPR013783">
    <property type="entry name" value="Ig-like_fold"/>
</dbReference>
<dbReference type="PANTHER" id="PTHR23279:SF41">
    <property type="entry name" value="DEFECTIVE PROBOSCIS EXTENSION RESPONSE 4-RELATED"/>
    <property type="match status" value="1"/>
</dbReference>
<dbReference type="InterPro" id="IPR003599">
    <property type="entry name" value="Ig_sub"/>
</dbReference>
<accession>A0AAV1KFF5</accession>
<evidence type="ECO:0000259" key="2">
    <source>
        <dbReference type="PROSITE" id="PS50835"/>
    </source>
</evidence>
<dbReference type="GO" id="GO:0032589">
    <property type="term" value="C:neuron projection membrane"/>
    <property type="evidence" value="ECO:0007669"/>
    <property type="project" value="TreeGrafter"/>
</dbReference>
<dbReference type="PANTHER" id="PTHR23279">
    <property type="entry name" value="DEFECTIVE PROBOSCIS EXTENSION RESPONSE DPR -RELATED"/>
    <property type="match status" value="1"/>
</dbReference>
<dbReference type="SUPFAM" id="SSF48726">
    <property type="entry name" value="Immunoglobulin"/>
    <property type="match status" value="2"/>
</dbReference>
<dbReference type="FunFam" id="2.60.40.10:FF:000129">
    <property type="entry name" value="CLUMA_CG018772, isoform A"/>
    <property type="match status" value="1"/>
</dbReference>
<dbReference type="Gene3D" id="2.60.40.10">
    <property type="entry name" value="Immunoglobulins"/>
    <property type="match status" value="2"/>
</dbReference>
<protein>
    <recommendedName>
        <fullName evidence="2">Ig-like domain-containing protein</fullName>
    </recommendedName>
</protein>
<dbReference type="AlphaFoldDB" id="A0AAV1KFF5"/>
<dbReference type="InterPro" id="IPR007110">
    <property type="entry name" value="Ig-like_dom"/>
</dbReference>
<gene>
    <name evidence="3" type="ORF">PARMNEM_LOCUS2806</name>
</gene>
<dbReference type="CDD" id="cd00096">
    <property type="entry name" value="Ig"/>
    <property type="match status" value="1"/>
</dbReference>
<dbReference type="PROSITE" id="PS50835">
    <property type="entry name" value="IG_LIKE"/>
    <property type="match status" value="2"/>
</dbReference>
<comment type="caution">
    <text evidence="3">The sequence shown here is derived from an EMBL/GenBank/DDBJ whole genome shotgun (WGS) entry which is preliminary data.</text>
</comment>
<evidence type="ECO:0000313" key="3">
    <source>
        <dbReference type="EMBL" id="CAK1581095.1"/>
    </source>
</evidence>
<feature type="domain" description="Ig-like" evidence="2">
    <location>
        <begin position="144"/>
        <end position="247"/>
    </location>
</feature>
<dbReference type="SMART" id="SM00409">
    <property type="entry name" value="IG"/>
    <property type="match status" value="2"/>
</dbReference>
<keyword evidence="1" id="KW-0812">Transmembrane</keyword>
<keyword evidence="4" id="KW-1185">Reference proteome</keyword>
<feature type="transmembrane region" description="Helical" evidence="1">
    <location>
        <begin position="296"/>
        <end position="320"/>
    </location>
</feature>
<dbReference type="InterPro" id="IPR013098">
    <property type="entry name" value="Ig_I-set"/>
</dbReference>
<keyword evidence="1" id="KW-1133">Transmembrane helix</keyword>
<feature type="domain" description="Ig-like" evidence="2">
    <location>
        <begin position="54"/>
        <end position="141"/>
    </location>
</feature>
<dbReference type="SMART" id="SM00408">
    <property type="entry name" value="IGc2"/>
    <property type="match status" value="2"/>
</dbReference>
<dbReference type="InterPro" id="IPR036179">
    <property type="entry name" value="Ig-like_dom_sf"/>
</dbReference>